<proteinExistence type="predicted"/>
<evidence type="ECO:0000313" key="3">
    <source>
        <dbReference type="Proteomes" id="UP000440578"/>
    </source>
</evidence>
<evidence type="ECO:0000313" key="2">
    <source>
        <dbReference type="EMBL" id="KAF0299356.1"/>
    </source>
</evidence>
<gene>
    <name evidence="2" type="ORF">FJT64_003500</name>
</gene>
<accession>A0A6A4VX13</accession>
<evidence type="ECO:0000256" key="1">
    <source>
        <dbReference type="SAM" id="MobiDB-lite"/>
    </source>
</evidence>
<organism evidence="2 3">
    <name type="scientific">Amphibalanus amphitrite</name>
    <name type="common">Striped barnacle</name>
    <name type="synonym">Balanus amphitrite</name>
    <dbReference type="NCBI Taxonomy" id="1232801"/>
    <lineage>
        <taxon>Eukaryota</taxon>
        <taxon>Metazoa</taxon>
        <taxon>Ecdysozoa</taxon>
        <taxon>Arthropoda</taxon>
        <taxon>Crustacea</taxon>
        <taxon>Multicrustacea</taxon>
        <taxon>Cirripedia</taxon>
        <taxon>Thoracica</taxon>
        <taxon>Thoracicalcarea</taxon>
        <taxon>Balanomorpha</taxon>
        <taxon>Balanoidea</taxon>
        <taxon>Balanidae</taxon>
        <taxon>Amphibalaninae</taxon>
        <taxon>Amphibalanus</taxon>
    </lineage>
</organism>
<reference evidence="2 3" key="1">
    <citation type="submission" date="2019-07" db="EMBL/GenBank/DDBJ databases">
        <title>Draft genome assembly of a fouling barnacle, Amphibalanus amphitrite (Darwin, 1854): The first reference genome for Thecostraca.</title>
        <authorList>
            <person name="Kim W."/>
        </authorList>
    </citation>
    <scope>NUCLEOTIDE SEQUENCE [LARGE SCALE GENOMIC DNA]</scope>
    <source>
        <strain evidence="2">SNU_AA5</strain>
        <tissue evidence="2">Soma without cirri and trophi</tissue>
    </source>
</reference>
<sequence length="138" mass="15387">MCLMSEAERTILLVAEEPSPAKRSAFSFMEIPEWPGQYTFEVAGARRTLLWRVTHDTLQLTEESTDVQLANAHLRLQFPDSPVLEGRWRAPSRPPPRRLGPGHGLAMGPRGEPGRHGCGRPPAVSVLSWDVPRQIDQA</sequence>
<dbReference type="AlphaFoldDB" id="A0A6A4VX13"/>
<name>A0A6A4VX13_AMPAM</name>
<protein>
    <submittedName>
        <fullName evidence="2">Uncharacterized protein</fullName>
    </submittedName>
</protein>
<feature type="region of interest" description="Disordered" evidence="1">
    <location>
        <begin position="84"/>
        <end position="138"/>
    </location>
</feature>
<dbReference type="OrthoDB" id="6376465at2759"/>
<keyword evidence="3" id="KW-1185">Reference proteome</keyword>
<dbReference type="EMBL" id="VIIS01001370">
    <property type="protein sequence ID" value="KAF0299356.1"/>
    <property type="molecule type" value="Genomic_DNA"/>
</dbReference>
<comment type="caution">
    <text evidence="2">The sequence shown here is derived from an EMBL/GenBank/DDBJ whole genome shotgun (WGS) entry which is preliminary data.</text>
</comment>
<dbReference type="Proteomes" id="UP000440578">
    <property type="component" value="Unassembled WGS sequence"/>
</dbReference>